<dbReference type="EMBL" id="RWGY01000039">
    <property type="protein sequence ID" value="TVU09369.1"/>
    <property type="molecule type" value="Genomic_DNA"/>
</dbReference>
<sequence length="65" mass="7396">EIRTPIRVQRQTRLLPTRNPLPLVSTEPRPRKRPLRSPPHPPAAVELRLSDDPHRLVGSSAVRIP</sequence>
<feature type="region of interest" description="Disordered" evidence="1">
    <location>
        <begin position="1"/>
        <end position="65"/>
    </location>
</feature>
<dbReference type="Proteomes" id="UP000324897">
    <property type="component" value="Chromosome 3"/>
</dbReference>
<dbReference type="Gramene" id="TVU09369">
    <property type="protein sequence ID" value="TVU09369"/>
    <property type="gene ID" value="EJB05_42840"/>
</dbReference>
<comment type="caution">
    <text evidence="2">The sequence shown here is derived from an EMBL/GenBank/DDBJ whole genome shotgun (WGS) entry which is preliminary data.</text>
</comment>
<dbReference type="AlphaFoldDB" id="A0A5J9TDF1"/>
<accession>A0A5J9TDF1</accession>
<proteinExistence type="predicted"/>
<name>A0A5J9TDF1_9POAL</name>
<evidence type="ECO:0000313" key="2">
    <source>
        <dbReference type="EMBL" id="TVU09369.1"/>
    </source>
</evidence>
<organism evidence="2 3">
    <name type="scientific">Eragrostis curvula</name>
    <name type="common">weeping love grass</name>
    <dbReference type="NCBI Taxonomy" id="38414"/>
    <lineage>
        <taxon>Eukaryota</taxon>
        <taxon>Viridiplantae</taxon>
        <taxon>Streptophyta</taxon>
        <taxon>Embryophyta</taxon>
        <taxon>Tracheophyta</taxon>
        <taxon>Spermatophyta</taxon>
        <taxon>Magnoliopsida</taxon>
        <taxon>Liliopsida</taxon>
        <taxon>Poales</taxon>
        <taxon>Poaceae</taxon>
        <taxon>PACMAD clade</taxon>
        <taxon>Chloridoideae</taxon>
        <taxon>Eragrostideae</taxon>
        <taxon>Eragrostidinae</taxon>
        <taxon>Eragrostis</taxon>
    </lineage>
</organism>
<keyword evidence="3" id="KW-1185">Reference proteome</keyword>
<reference evidence="2 3" key="1">
    <citation type="journal article" date="2019" name="Sci. Rep.">
        <title>A high-quality genome of Eragrostis curvula grass provides insights into Poaceae evolution and supports new strategies to enhance forage quality.</title>
        <authorList>
            <person name="Carballo J."/>
            <person name="Santos B.A.C.M."/>
            <person name="Zappacosta D."/>
            <person name="Garbus I."/>
            <person name="Selva J.P."/>
            <person name="Gallo C.A."/>
            <person name="Diaz A."/>
            <person name="Albertini E."/>
            <person name="Caccamo M."/>
            <person name="Echenique V."/>
        </authorList>
    </citation>
    <scope>NUCLEOTIDE SEQUENCE [LARGE SCALE GENOMIC DNA]</scope>
    <source>
        <strain evidence="3">cv. Victoria</strain>
        <tissue evidence="2">Leaf</tissue>
    </source>
</reference>
<feature type="non-terminal residue" evidence="2">
    <location>
        <position position="1"/>
    </location>
</feature>
<evidence type="ECO:0000313" key="3">
    <source>
        <dbReference type="Proteomes" id="UP000324897"/>
    </source>
</evidence>
<feature type="compositionally biased region" description="Low complexity" evidence="1">
    <location>
        <begin position="12"/>
        <end position="23"/>
    </location>
</feature>
<evidence type="ECO:0000256" key="1">
    <source>
        <dbReference type="SAM" id="MobiDB-lite"/>
    </source>
</evidence>
<gene>
    <name evidence="2" type="ORF">EJB05_42840</name>
</gene>
<protein>
    <submittedName>
        <fullName evidence="2">Uncharacterized protein</fullName>
    </submittedName>
</protein>